<feature type="transmembrane region" description="Helical" evidence="1">
    <location>
        <begin position="7"/>
        <end position="29"/>
    </location>
</feature>
<feature type="transmembrane region" description="Helical" evidence="1">
    <location>
        <begin position="79"/>
        <end position="98"/>
    </location>
</feature>
<keyword evidence="3" id="KW-1185">Reference proteome</keyword>
<name>A0ABS9UFL0_9BACL</name>
<dbReference type="EMBL" id="JAKZFC010000004">
    <property type="protein sequence ID" value="MCH7322705.1"/>
    <property type="molecule type" value="Genomic_DNA"/>
</dbReference>
<accession>A0ABS9UFL0</accession>
<gene>
    <name evidence="2" type="ORF">LZ480_12470</name>
</gene>
<feature type="transmembrane region" description="Helical" evidence="1">
    <location>
        <begin position="110"/>
        <end position="133"/>
    </location>
</feature>
<feature type="transmembrane region" description="Helical" evidence="1">
    <location>
        <begin position="162"/>
        <end position="184"/>
    </location>
</feature>
<evidence type="ECO:0000313" key="2">
    <source>
        <dbReference type="EMBL" id="MCH7322705.1"/>
    </source>
</evidence>
<dbReference type="Pfam" id="PF19700">
    <property type="entry name" value="DUF6198"/>
    <property type="match status" value="1"/>
</dbReference>
<feature type="transmembrane region" description="Helical" evidence="1">
    <location>
        <begin position="49"/>
        <end position="72"/>
    </location>
</feature>
<keyword evidence="1" id="KW-0812">Transmembrane</keyword>
<reference evidence="2 3" key="1">
    <citation type="submission" date="2022-03" db="EMBL/GenBank/DDBJ databases">
        <authorList>
            <person name="Jo J.-H."/>
            <person name="Im W.-T."/>
        </authorList>
    </citation>
    <scope>NUCLEOTIDE SEQUENCE [LARGE SCALE GENOMIC DNA]</scope>
    <source>
        <strain evidence="2 3">MA9</strain>
    </source>
</reference>
<protein>
    <submittedName>
        <fullName evidence="2">YitT family protein</fullName>
    </submittedName>
</protein>
<dbReference type="PANTHER" id="PTHR40078">
    <property type="entry name" value="INTEGRAL MEMBRANE PROTEIN-RELATED"/>
    <property type="match status" value="1"/>
</dbReference>
<dbReference type="Proteomes" id="UP001316087">
    <property type="component" value="Unassembled WGS sequence"/>
</dbReference>
<sequence length="210" mass="22991">MNVKQGFYWRCVFFITGIIILSLGIALTIKGQILGVGSWDVLHIGLQKNLGLTVGTWSIIIGLTILAIDAIFTKRLPKIGTYLDMFLAGIFVDIFLYTLPDLHNLFEQTLAFVIGIVLLGFGCGMYMVANLGIGPRDTLMLLLVRRFGWTVNRARTTMEVSVAVIGFLLGGPVGVGTVFMAFGLGPVVQWALRLNEKLFFRASGMESAVL</sequence>
<proteinExistence type="predicted"/>
<keyword evidence="1" id="KW-1133">Transmembrane helix</keyword>
<evidence type="ECO:0000313" key="3">
    <source>
        <dbReference type="Proteomes" id="UP001316087"/>
    </source>
</evidence>
<dbReference type="PANTHER" id="PTHR40078:SF1">
    <property type="entry name" value="INTEGRAL MEMBRANE PROTEIN"/>
    <property type="match status" value="1"/>
</dbReference>
<evidence type="ECO:0000256" key="1">
    <source>
        <dbReference type="SAM" id="Phobius"/>
    </source>
</evidence>
<dbReference type="InterPro" id="IPR038750">
    <property type="entry name" value="YczE/YyaS-like"/>
</dbReference>
<comment type="caution">
    <text evidence="2">The sequence shown here is derived from an EMBL/GenBank/DDBJ whole genome shotgun (WGS) entry which is preliminary data.</text>
</comment>
<keyword evidence="1" id="KW-0472">Membrane</keyword>
<organism evidence="2 3">
    <name type="scientific">Solibacillus palustris</name>
    <dbReference type="NCBI Taxonomy" id="2908203"/>
    <lineage>
        <taxon>Bacteria</taxon>
        <taxon>Bacillati</taxon>
        <taxon>Bacillota</taxon>
        <taxon>Bacilli</taxon>
        <taxon>Bacillales</taxon>
        <taxon>Caryophanaceae</taxon>
        <taxon>Solibacillus</taxon>
    </lineage>
</organism>